<dbReference type="SMART" id="SM00369">
    <property type="entry name" value="LRR_TYP"/>
    <property type="match status" value="6"/>
</dbReference>
<reference evidence="3 4" key="1">
    <citation type="submission" date="2021-05" db="EMBL/GenBank/DDBJ databases">
        <title>Genome Assembly of Synthetic Allotetraploid Brassica napus Reveals Homoeologous Exchanges between Subgenomes.</title>
        <authorList>
            <person name="Davis J.T."/>
        </authorList>
    </citation>
    <scope>NUCLEOTIDE SEQUENCE [LARGE SCALE GENOMIC DNA]</scope>
    <source>
        <strain evidence="4">cv. Da-Ae</strain>
        <tissue evidence="3">Seedling</tissue>
    </source>
</reference>
<dbReference type="SUPFAM" id="SSF52058">
    <property type="entry name" value="L domain-like"/>
    <property type="match status" value="2"/>
</dbReference>
<dbReference type="InterPro" id="IPR050836">
    <property type="entry name" value="SDS22/Internalin_LRR"/>
</dbReference>
<name>A0ABQ8CS49_BRANA</name>
<dbReference type="InterPro" id="IPR036291">
    <property type="entry name" value="NAD(P)-bd_dom_sf"/>
</dbReference>
<dbReference type="Proteomes" id="UP000824890">
    <property type="component" value="Unassembled WGS sequence"/>
</dbReference>
<dbReference type="SMART" id="SM00365">
    <property type="entry name" value="LRR_SD22"/>
    <property type="match status" value="14"/>
</dbReference>
<evidence type="ECO:0000313" key="3">
    <source>
        <dbReference type="EMBL" id="KAH0919195.1"/>
    </source>
</evidence>
<dbReference type="InterPro" id="IPR032675">
    <property type="entry name" value="LRR_dom_sf"/>
</dbReference>
<evidence type="ECO:0000256" key="2">
    <source>
        <dbReference type="ARBA" id="ARBA00022737"/>
    </source>
</evidence>
<dbReference type="InterPro" id="IPR001611">
    <property type="entry name" value="Leu-rich_rpt"/>
</dbReference>
<dbReference type="EMBL" id="JAGKQM010000007">
    <property type="protein sequence ID" value="KAH0919195.1"/>
    <property type="molecule type" value="Genomic_DNA"/>
</dbReference>
<dbReference type="PANTHER" id="PTHR46652:SF3">
    <property type="entry name" value="LEUCINE-RICH REPEAT-CONTAINING PROTEIN 9"/>
    <property type="match status" value="1"/>
</dbReference>
<keyword evidence="2" id="KW-0677">Repeat</keyword>
<dbReference type="Gene3D" id="3.80.10.10">
    <property type="entry name" value="Ribonuclease Inhibitor"/>
    <property type="match status" value="4"/>
</dbReference>
<evidence type="ECO:0000256" key="1">
    <source>
        <dbReference type="ARBA" id="ARBA00022614"/>
    </source>
</evidence>
<protein>
    <submittedName>
        <fullName evidence="3">Uncharacterized protein</fullName>
    </submittedName>
</protein>
<evidence type="ECO:0000313" key="4">
    <source>
        <dbReference type="Proteomes" id="UP000824890"/>
    </source>
</evidence>
<organism evidence="3 4">
    <name type="scientific">Brassica napus</name>
    <name type="common">Rape</name>
    <dbReference type="NCBI Taxonomy" id="3708"/>
    <lineage>
        <taxon>Eukaryota</taxon>
        <taxon>Viridiplantae</taxon>
        <taxon>Streptophyta</taxon>
        <taxon>Embryophyta</taxon>
        <taxon>Tracheophyta</taxon>
        <taxon>Spermatophyta</taxon>
        <taxon>Magnoliopsida</taxon>
        <taxon>eudicotyledons</taxon>
        <taxon>Gunneridae</taxon>
        <taxon>Pentapetalae</taxon>
        <taxon>rosids</taxon>
        <taxon>malvids</taxon>
        <taxon>Brassicales</taxon>
        <taxon>Brassicaceae</taxon>
        <taxon>Brassiceae</taxon>
        <taxon>Brassica</taxon>
    </lineage>
</organism>
<proteinExistence type="predicted"/>
<dbReference type="SUPFAM" id="SSF51735">
    <property type="entry name" value="NAD(P)-binding Rossmann-fold domains"/>
    <property type="match status" value="1"/>
</dbReference>
<accession>A0ABQ8CS49</accession>
<dbReference type="Gene3D" id="3.40.50.720">
    <property type="entry name" value="NAD(P)-binding Rossmann-like Domain"/>
    <property type="match status" value="1"/>
</dbReference>
<dbReference type="PANTHER" id="PTHR46652">
    <property type="entry name" value="LEUCINE-RICH REPEAT AND IQ DOMAIN-CONTAINING PROTEIN 1-RELATED"/>
    <property type="match status" value="1"/>
</dbReference>
<dbReference type="Pfam" id="PF12799">
    <property type="entry name" value="LRR_4"/>
    <property type="match status" value="1"/>
</dbReference>
<keyword evidence="4" id="KW-1185">Reference proteome</keyword>
<dbReference type="InterPro" id="IPR003591">
    <property type="entry name" value="Leu-rich_rpt_typical-subtyp"/>
</dbReference>
<sequence>MYITRLSLRALLLHLSSPSFQFSRSRTPTINTPLHLDSIELPPTLSDLDLTVNRLSELDSRIAHLSMLKKLSLRQNLIEDSAVEPLSRWDALSDLEELILRDNKLAEVPDISIFSRLLVFDVSFNEITSLEGLSKASSTLKELYVSKNEVYKIMEIEHLHDLQILELGSNRLRMYITRLSLRALLLHLSSPSFQFSRSRTPTINTPLHLDSIELPPTLSDLDLTVNRLSELDSRIAHLSMLKKLSLRQNLIEDSAVEPLSRWDALSDLEELILRDNKLAEVPDISIFSRLLVFDVSFNEITSLEGLSKASSTLKELYVSKNEVYKIMEIEHLHDLQILELGSNRLRVMVNMESLTKLEELWLGRNRIKVVNLCGLRCIKKISLQSNQLTSMKGSEIHNGISKMEGLSALVNPRVLDVSNNKLTSVDDIQSLTKLEDLWLNDNQIEILEAITEAKMDANVTANCVHPGIVRTRLTRDRDGLITDFVFFLTSKLLKSVPQAAATTCCLATSPRLRNVCGKYFSDCNEARTSNPDRAILKLRDCGLLLSCWSLQLPLPMFIKPLTTF</sequence>
<dbReference type="InterPro" id="IPR025875">
    <property type="entry name" value="Leu-rich_rpt_4"/>
</dbReference>
<comment type="caution">
    <text evidence="3">The sequence shown here is derived from an EMBL/GenBank/DDBJ whole genome shotgun (WGS) entry which is preliminary data.</text>
</comment>
<keyword evidence="1" id="KW-0433">Leucine-rich repeat</keyword>
<dbReference type="PROSITE" id="PS51450">
    <property type="entry name" value="LRR"/>
    <property type="match status" value="2"/>
</dbReference>
<gene>
    <name evidence="3" type="ORF">HID58_026855</name>
</gene>